<accession>A0AAX4IUE9</accession>
<feature type="region of interest" description="Disordered" evidence="6">
    <location>
        <begin position="303"/>
        <end position="348"/>
    </location>
</feature>
<dbReference type="GeneID" id="87948341"/>
<evidence type="ECO:0000256" key="4">
    <source>
        <dbReference type="ARBA" id="ARBA00023136"/>
    </source>
</evidence>
<evidence type="ECO:0000313" key="9">
    <source>
        <dbReference type="EMBL" id="WQF86827.1"/>
    </source>
</evidence>
<comment type="subcellular location">
    <subcellularLocation>
        <location evidence="1">Membrane</location>
        <topology evidence="1">Multi-pass membrane protein</topology>
    </subcellularLocation>
</comment>
<dbReference type="PANTHER" id="PTHR33048">
    <property type="entry name" value="PTH11-LIKE INTEGRAL MEMBRANE PROTEIN (AFU_ORTHOLOGUE AFUA_5G11245)"/>
    <property type="match status" value="1"/>
</dbReference>
<dbReference type="EMBL" id="CP137311">
    <property type="protein sequence ID" value="WQF86827.1"/>
    <property type="molecule type" value="Genomic_DNA"/>
</dbReference>
<feature type="transmembrane region" description="Helical" evidence="7">
    <location>
        <begin position="89"/>
        <end position="112"/>
    </location>
</feature>
<feature type="transmembrane region" description="Helical" evidence="7">
    <location>
        <begin position="12"/>
        <end position="28"/>
    </location>
</feature>
<feature type="compositionally biased region" description="Polar residues" evidence="6">
    <location>
        <begin position="325"/>
        <end position="336"/>
    </location>
</feature>
<evidence type="ECO:0000259" key="8">
    <source>
        <dbReference type="Pfam" id="PF20684"/>
    </source>
</evidence>
<dbReference type="AlphaFoldDB" id="A0AAX4IUE9"/>
<evidence type="ECO:0000256" key="7">
    <source>
        <dbReference type="SAM" id="Phobius"/>
    </source>
</evidence>
<evidence type="ECO:0000313" key="10">
    <source>
        <dbReference type="Proteomes" id="UP001322277"/>
    </source>
</evidence>
<gene>
    <name evidence="9" type="ORF">CDEST_11841</name>
</gene>
<feature type="domain" description="Rhodopsin" evidence="8">
    <location>
        <begin position="30"/>
        <end position="270"/>
    </location>
</feature>
<name>A0AAX4IUE9_9PEZI</name>
<evidence type="ECO:0000256" key="1">
    <source>
        <dbReference type="ARBA" id="ARBA00004141"/>
    </source>
</evidence>
<dbReference type="InterPro" id="IPR049326">
    <property type="entry name" value="Rhodopsin_dom_fungi"/>
</dbReference>
<comment type="similarity">
    <text evidence="5">Belongs to the SAT4 family.</text>
</comment>
<dbReference type="GO" id="GO:0016020">
    <property type="term" value="C:membrane"/>
    <property type="evidence" value="ECO:0007669"/>
    <property type="project" value="UniProtKB-SubCell"/>
</dbReference>
<keyword evidence="2 7" id="KW-0812">Transmembrane</keyword>
<feature type="transmembrane region" description="Helical" evidence="7">
    <location>
        <begin position="165"/>
        <end position="195"/>
    </location>
</feature>
<proteinExistence type="inferred from homology"/>
<feature type="transmembrane region" description="Helical" evidence="7">
    <location>
        <begin position="124"/>
        <end position="145"/>
    </location>
</feature>
<keyword evidence="3 7" id="KW-1133">Transmembrane helix</keyword>
<sequence>MDTDIDPSRPRQILAISIFFLVLTWIAVPLRVYSKIALKQEFVLDDKLLCLVQAIYTTYLTMSILGVVHGQGRDATEISPEHRRIAFQYFFFAELLYITTTILLKVCVGILLLRIAIISTHIWILRIILFLTILFGMGYLFLVVFQCRPVSKFWDESPRSPGHCFNISIVLGTTFTAAILNCIADCTFGLLPLLIVWSLHMRRKTKALVIILLGFASIASIATIIRAITIPSILSEENFLRDTTNLAIWSAIEPGIGISAACAPALCPIARQLCGNRQRQRRERGIWRTRPLPTINITIPLSNNSSGPMECQEETTSMYKPGQPHENSTNERQTPQLWPRTRHLLTRT</sequence>
<evidence type="ECO:0000256" key="2">
    <source>
        <dbReference type="ARBA" id="ARBA00022692"/>
    </source>
</evidence>
<dbReference type="Pfam" id="PF20684">
    <property type="entry name" value="Fung_rhodopsin"/>
    <property type="match status" value="1"/>
</dbReference>
<evidence type="ECO:0000256" key="6">
    <source>
        <dbReference type="SAM" id="MobiDB-lite"/>
    </source>
</evidence>
<dbReference type="RefSeq" id="XP_062784048.1">
    <property type="nucleotide sequence ID" value="XM_062927997.1"/>
</dbReference>
<organism evidence="9 10">
    <name type="scientific">Colletotrichum destructivum</name>
    <dbReference type="NCBI Taxonomy" id="34406"/>
    <lineage>
        <taxon>Eukaryota</taxon>
        <taxon>Fungi</taxon>
        <taxon>Dikarya</taxon>
        <taxon>Ascomycota</taxon>
        <taxon>Pezizomycotina</taxon>
        <taxon>Sordariomycetes</taxon>
        <taxon>Hypocreomycetidae</taxon>
        <taxon>Glomerellales</taxon>
        <taxon>Glomerellaceae</taxon>
        <taxon>Colletotrichum</taxon>
        <taxon>Colletotrichum destructivum species complex</taxon>
    </lineage>
</organism>
<dbReference type="KEGG" id="cdet:87948341"/>
<reference evidence="10" key="1">
    <citation type="journal article" date="2023" name="bioRxiv">
        <title>Complete genome of the Medicago anthracnose fungus, Colletotrichum destructivum, reveals a mini-chromosome-like region within a core chromosome.</title>
        <authorList>
            <person name="Lapalu N."/>
            <person name="Simon A."/>
            <person name="Lu A."/>
            <person name="Plaumann P.-L."/>
            <person name="Amselem J."/>
            <person name="Pigne S."/>
            <person name="Auger A."/>
            <person name="Koch C."/>
            <person name="Dallery J.-F."/>
            <person name="O'Connell R.J."/>
        </authorList>
    </citation>
    <scope>NUCLEOTIDE SEQUENCE [LARGE SCALE GENOMIC DNA]</scope>
    <source>
        <strain evidence="10">CBS 520.97</strain>
    </source>
</reference>
<feature type="transmembrane region" description="Helical" evidence="7">
    <location>
        <begin position="207"/>
        <end position="228"/>
    </location>
</feature>
<dbReference type="InterPro" id="IPR052337">
    <property type="entry name" value="SAT4-like"/>
</dbReference>
<keyword evidence="10" id="KW-1185">Reference proteome</keyword>
<keyword evidence="4 7" id="KW-0472">Membrane</keyword>
<protein>
    <recommendedName>
        <fullName evidence="8">Rhodopsin domain-containing protein</fullName>
    </recommendedName>
</protein>
<evidence type="ECO:0000256" key="5">
    <source>
        <dbReference type="ARBA" id="ARBA00038359"/>
    </source>
</evidence>
<dbReference type="Proteomes" id="UP001322277">
    <property type="component" value="Chromosome 7"/>
</dbReference>
<feature type="transmembrane region" description="Helical" evidence="7">
    <location>
        <begin position="248"/>
        <end position="274"/>
    </location>
</feature>
<dbReference type="PANTHER" id="PTHR33048:SF96">
    <property type="entry name" value="INTEGRAL MEMBRANE PROTEIN"/>
    <property type="match status" value="1"/>
</dbReference>
<feature type="transmembrane region" description="Helical" evidence="7">
    <location>
        <begin position="48"/>
        <end position="69"/>
    </location>
</feature>
<evidence type="ECO:0000256" key="3">
    <source>
        <dbReference type="ARBA" id="ARBA00022989"/>
    </source>
</evidence>